<proteinExistence type="predicted"/>
<dbReference type="Proteomes" id="UP000192328">
    <property type="component" value="Unassembled WGS sequence"/>
</dbReference>
<comment type="caution">
    <text evidence="1">The sequence shown here is derived from an EMBL/GenBank/DDBJ whole genome shotgun (WGS) entry which is preliminary data.</text>
</comment>
<dbReference type="EMBL" id="FWXZ01000007">
    <property type="protein sequence ID" value="SMC83289.1"/>
    <property type="molecule type" value="Genomic_DNA"/>
</dbReference>
<sequence>MNRYKERVNRRLRDNPEVRRLTGEELEAIHSRCLQMMKEICECCRENGITAGLAYGSALGAVRHQGFIPWDDDMDLYITRQGFEKLKKIFRDRFGDRYMLHAPNYLSGNKARVGRIEDPGARIEDYTGCVHGVQIDVFVLENIPDNPLLYYLHGFRSLLYTAAAGLVIDYEYAREDRKAHGGRGRKPVSAEQRLRRFIGWCLSFHSAKKWLNRLDKVNRYASEKTRRVGIPTGRDHYFGEIWQREDMTRTEPMLFEGHEFPVPAGYDRYLRGLYGDYTVIPPEEEREYHYIRSINFEERQP</sequence>
<evidence type="ECO:0000313" key="1">
    <source>
        <dbReference type="EMBL" id="SMC83289.1"/>
    </source>
</evidence>
<name>A0AC61PPP4_9FIRM</name>
<protein>
    <submittedName>
        <fullName evidence="1">Lipopolysaccharide cholinephosphotransferase</fullName>
    </submittedName>
</protein>
<gene>
    <name evidence="1" type="ORF">SAMN06297397_2805</name>
</gene>
<accession>A0AC61PPP4</accession>
<evidence type="ECO:0000313" key="2">
    <source>
        <dbReference type="Proteomes" id="UP000192328"/>
    </source>
</evidence>
<keyword evidence="2" id="KW-1185">Reference proteome</keyword>
<organism evidence="1 2">
    <name type="scientific">Aristaeella lactis</name>
    <dbReference type="NCBI Taxonomy" id="3046383"/>
    <lineage>
        <taxon>Bacteria</taxon>
        <taxon>Bacillati</taxon>
        <taxon>Bacillota</taxon>
        <taxon>Clostridia</taxon>
        <taxon>Eubacteriales</taxon>
        <taxon>Aristaeellaceae</taxon>
        <taxon>Aristaeella</taxon>
    </lineage>
</organism>
<reference evidence="1" key="1">
    <citation type="submission" date="2017-04" db="EMBL/GenBank/DDBJ databases">
        <authorList>
            <person name="Varghese N."/>
            <person name="Submissions S."/>
        </authorList>
    </citation>
    <scope>NUCLEOTIDE SEQUENCE</scope>
    <source>
        <strain evidence="1">WTE2008</strain>
    </source>
</reference>